<accession>A0AAP5QB65</accession>
<dbReference type="EMBL" id="JANSLM010000009">
    <property type="protein sequence ID" value="MDT8840475.1"/>
    <property type="molecule type" value="Genomic_DNA"/>
</dbReference>
<evidence type="ECO:0000313" key="1">
    <source>
        <dbReference type="EMBL" id="MDT8840475.1"/>
    </source>
</evidence>
<name>A0AAP5QB65_9BURK</name>
<comment type="caution">
    <text evidence="1">The sequence shown here is derived from an EMBL/GenBank/DDBJ whole genome shotgun (WGS) entry which is preliminary data.</text>
</comment>
<sequence>MGGVFSDPEPGTLRHAGNAPVWPALLQHIDTTHRLDEPKAFLYISVNPYHSAATADFLPVAY</sequence>
<reference evidence="1" key="1">
    <citation type="submission" date="2022-08" db="EMBL/GenBank/DDBJ databases">
        <authorList>
            <person name="Kim S.-J."/>
        </authorList>
    </citation>
    <scope>NUCLEOTIDE SEQUENCE</scope>
    <source>
        <strain evidence="1">KJ</strain>
    </source>
</reference>
<gene>
    <name evidence="1" type="ORF">ParKJ_23915</name>
</gene>
<dbReference type="RefSeq" id="WP_030103195.1">
    <property type="nucleotide sequence ID" value="NZ_CP099647.1"/>
</dbReference>
<organism evidence="1 2">
    <name type="scientific">Paraburkholderia fungorum</name>
    <dbReference type="NCBI Taxonomy" id="134537"/>
    <lineage>
        <taxon>Bacteria</taxon>
        <taxon>Pseudomonadati</taxon>
        <taxon>Pseudomonadota</taxon>
        <taxon>Betaproteobacteria</taxon>
        <taxon>Burkholderiales</taxon>
        <taxon>Burkholderiaceae</taxon>
        <taxon>Paraburkholderia</taxon>
    </lineage>
</organism>
<dbReference type="Proteomes" id="UP001246473">
    <property type="component" value="Unassembled WGS sequence"/>
</dbReference>
<dbReference type="AlphaFoldDB" id="A0AAP5QB65"/>
<proteinExistence type="predicted"/>
<evidence type="ECO:0000313" key="2">
    <source>
        <dbReference type="Proteomes" id="UP001246473"/>
    </source>
</evidence>
<protein>
    <submittedName>
        <fullName evidence="1">Uncharacterized protein</fullName>
    </submittedName>
</protein>